<keyword evidence="2" id="KW-0238">DNA-binding</keyword>
<keyword evidence="3" id="KW-0804">Transcription</keyword>
<dbReference type="InterPro" id="IPR036388">
    <property type="entry name" value="WH-like_DNA-bd_sf"/>
</dbReference>
<dbReference type="SUPFAM" id="SSF46785">
    <property type="entry name" value="Winged helix' DNA-binding domain"/>
    <property type="match status" value="1"/>
</dbReference>
<gene>
    <name evidence="5" type="ORF">ACFQ34_15735</name>
</gene>
<dbReference type="PANTHER" id="PTHR33204">
    <property type="entry name" value="TRANSCRIPTIONAL REGULATOR, MARR FAMILY"/>
    <property type="match status" value="1"/>
</dbReference>
<comment type="caution">
    <text evidence="5">The sequence shown here is derived from an EMBL/GenBank/DDBJ whole genome shotgun (WGS) entry which is preliminary data.</text>
</comment>
<accession>A0ABW3VHW5</accession>
<dbReference type="EMBL" id="JBHTMB010000140">
    <property type="protein sequence ID" value="MFD1234742.1"/>
    <property type="molecule type" value="Genomic_DNA"/>
</dbReference>
<reference evidence="6" key="1">
    <citation type="journal article" date="2019" name="Int. J. Syst. Evol. Microbiol.">
        <title>The Global Catalogue of Microorganisms (GCM) 10K type strain sequencing project: providing services to taxonomists for standard genome sequencing and annotation.</title>
        <authorList>
            <consortium name="The Broad Institute Genomics Platform"/>
            <consortium name="The Broad Institute Genome Sequencing Center for Infectious Disease"/>
            <person name="Wu L."/>
            <person name="Ma J."/>
        </authorList>
    </citation>
    <scope>NUCLEOTIDE SEQUENCE [LARGE SCALE GENOMIC DNA]</scope>
    <source>
        <strain evidence="6">CCUG 49018</strain>
    </source>
</reference>
<evidence type="ECO:0000313" key="6">
    <source>
        <dbReference type="Proteomes" id="UP001597182"/>
    </source>
</evidence>
<dbReference type="SUPFAM" id="SSF55718">
    <property type="entry name" value="SCP-like"/>
    <property type="match status" value="1"/>
</dbReference>
<keyword evidence="6" id="KW-1185">Reference proteome</keyword>
<dbReference type="Pfam" id="PF01638">
    <property type="entry name" value="HxlR"/>
    <property type="match status" value="1"/>
</dbReference>
<dbReference type="InterPro" id="IPR036527">
    <property type="entry name" value="SCP2_sterol-bd_dom_sf"/>
</dbReference>
<proteinExistence type="predicted"/>
<evidence type="ECO:0000259" key="4">
    <source>
        <dbReference type="PROSITE" id="PS51118"/>
    </source>
</evidence>
<dbReference type="Proteomes" id="UP001597182">
    <property type="component" value="Unassembled WGS sequence"/>
</dbReference>
<protein>
    <submittedName>
        <fullName evidence="5">Winged helix-turn-helix transcriptional regulator</fullName>
    </submittedName>
</protein>
<evidence type="ECO:0000313" key="5">
    <source>
        <dbReference type="EMBL" id="MFD1234742.1"/>
    </source>
</evidence>
<dbReference type="PANTHER" id="PTHR33204:SF18">
    <property type="entry name" value="TRANSCRIPTIONAL REGULATORY PROTEIN"/>
    <property type="match status" value="1"/>
</dbReference>
<organism evidence="5 6">
    <name type="scientific">Pseudonocardia benzenivorans</name>
    <dbReference type="NCBI Taxonomy" id="228005"/>
    <lineage>
        <taxon>Bacteria</taxon>
        <taxon>Bacillati</taxon>
        <taxon>Actinomycetota</taxon>
        <taxon>Actinomycetes</taxon>
        <taxon>Pseudonocardiales</taxon>
        <taxon>Pseudonocardiaceae</taxon>
        <taxon>Pseudonocardia</taxon>
    </lineage>
</organism>
<dbReference type="InterPro" id="IPR011991">
    <property type="entry name" value="ArsR-like_HTH"/>
</dbReference>
<evidence type="ECO:0000256" key="1">
    <source>
        <dbReference type="ARBA" id="ARBA00023015"/>
    </source>
</evidence>
<dbReference type="InterPro" id="IPR002577">
    <property type="entry name" value="HTH_HxlR"/>
</dbReference>
<feature type="domain" description="HTH hxlR-type" evidence="4">
    <location>
        <begin position="8"/>
        <end position="99"/>
    </location>
</feature>
<evidence type="ECO:0000256" key="2">
    <source>
        <dbReference type="ARBA" id="ARBA00023125"/>
    </source>
</evidence>
<sequence>MSRYGQYCPITRSLEVLGDRWTLLVVRDLLVGATRFNELARGLPGMSRGLLSKRLDQLQRHGLVEHVGGEYRPTPACEELRPIVFGLAEWGARWAFGEPRSDELDPVVLMWWIRAGIDPAPFDGRRAVLHVLLPDTRRQRFWFVVDPTDVSLCMTDPGHDVDVTLRSSLGVLYQVWEGRIALDVATRTGLVELDGRRDTVARMRRALRLSPVAPFVRRAARTPAARIPADAVSTARVPADR</sequence>
<dbReference type="RefSeq" id="WP_339124147.1">
    <property type="nucleotide sequence ID" value="NZ_BAABKS010000022.1"/>
</dbReference>
<dbReference type="Gene3D" id="1.10.10.10">
    <property type="entry name" value="Winged helix-like DNA-binding domain superfamily/Winged helix DNA-binding domain"/>
    <property type="match status" value="1"/>
</dbReference>
<keyword evidence="1" id="KW-0805">Transcription regulation</keyword>
<dbReference type="PROSITE" id="PS51118">
    <property type="entry name" value="HTH_HXLR"/>
    <property type="match status" value="1"/>
</dbReference>
<name>A0ABW3VHW5_9PSEU</name>
<dbReference type="CDD" id="cd00090">
    <property type="entry name" value="HTH_ARSR"/>
    <property type="match status" value="1"/>
</dbReference>
<dbReference type="InterPro" id="IPR036390">
    <property type="entry name" value="WH_DNA-bd_sf"/>
</dbReference>
<evidence type="ECO:0000256" key="3">
    <source>
        <dbReference type="ARBA" id="ARBA00023163"/>
    </source>
</evidence>